<dbReference type="Pfam" id="PF00134">
    <property type="entry name" value="Cyclin_N"/>
    <property type="match status" value="1"/>
</dbReference>
<evidence type="ECO:0000259" key="1">
    <source>
        <dbReference type="Pfam" id="PF00134"/>
    </source>
</evidence>
<evidence type="ECO:0000313" key="3">
    <source>
        <dbReference type="Proteomes" id="UP001224775"/>
    </source>
</evidence>
<protein>
    <submittedName>
        <fullName evidence="2">Cyclin family protein</fullName>
    </submittedName>
</protein>
<dbReference type="InterPro" id="IPR006671">
    <property type="entry name" value="Cyclin_N"/>
</dbReference>
<gene>
    <name evidence="2" type="ORF">QTG54_008113</name>
</gene>
<organism evidence="2 3">
    <name type="scientific">Skeletonema marinoi</name>
    <dbReference type="NCBI Taxonomy" id="267567"/>
    <lineage>
        <taxon>Eukaryota</taxon>
        <taxon>Sar</taxon>
        <taxon>Stramenopiles</taxon>
        <taxon>Ochrophyta</taxon>
        <taxon>Bacillariophyta</taxon>
        <taxon>Coscinodiscophyceae</taxon>
        <taxon>Thalassiosirophycidae</taxon>
        <taxon>Thalassiosirales</taxon>
        <taxon>Skeletonemataceae</taxon>
        <taxon>Skeletonema</taxon>
        <taxon>Skeletonema marinoi-dohrnii complex</taxon>
    </lineage>
</organism>
<dbReference type="SUPFAM" id="SSF47954">
    <property type="entry name" value="Cyclin-like"/>
    <property type="match status" value="1"/>
</dbReference>
<dbReference type="Proteomes" id="UP001224775">
    <property type="component" value="Unassembled WGS sequence"/>
</dbReference>
<dbReference type="InterPro" id="IPR036915">
    <property type="entry name" value="Cyclin-like_sf"/>
</dbReference>
<dbReference type="Gene3D" id="1.10.472.10">
    <property type="entry name" value="Cyclin-like"/>
    <property type="match status" value="1"/>
</dbReference>
<dbReference type="InterPro" id="IPR039361">
    <property type="entry name" value="Cyclin"/>
</dbReference>
<reference evidence="2" key="1">
    <citation type="submission" date="2023-06" db="EMBL/GenBank/DDBJ databases">
        <title>Survivors Of The Sea: Transcriptome response of Skeletonema marinoi to long-term dormancy.</title>
        <authorList>
            <person name="Pinder M.I.M."/>
            <person name="Kourtchenko O."/>
            <person name="Robertson E.K."/>
            <person name="Larsson T."/>
            <person name="Maumus F."/>
            <person name="Osuna-Cruz C.M."/>
            <person name="Vancaester E."/>
            <person name="Stenow R."/>
            <person name="Vandepoele K."/>
            <person name="Ploug H."/>
            <person name="Bruchert V."/>
            <person name="Godhe A."/>
            <person name="Topel M."/>
        </authorList>
    </citation>
    <scope>NUCLEOTIDE SEQUENCE</scope>
    <source>
        <strain evidence="2">R05AC</strain>
    </source>
</reference>
<dbReference type="FunFam" id="1.10.472.10:FF:000093">
    <property type="entry name" value="Predicted protein"/>
    <property type="match status" value="1"/>
</dbReference>
<dbReference type="EMBL" id="JATAAI010000014">
    <property type="protein sequence ID" value="KAK1740861.1"/>
    <property type="molecule type" value="Genomic_DNA"/>
</dbReference>
<dbReference type="PANTHER" id="PTHR10177">
    <property type="entry name" value="CYCLINS"/>
    <property type="match status" value="1"/>
</dbReference>
<comment type="caution">
    <text evidence="2">The sequence shown here is derived from an EMBL/GenBank/DDBJ whole genome shotgun (WGS) entry which is preliminary data.</text>
</comment>
<accession>A0AAD9DAZ8</accession>
<evidence type="ECO:0000313" key="2">
    <source>
        <dbReference type="EMBL" id="KAK1740861.1"/>
    </source>
</evidence>
<dbReference type="AlphaFoldDB" id="A0AAD9DAZ8"/>
<name>A0AAD9DAZ8_9STRA</name>
<keyword evidence="3" id="KW-1185">Reference proteome</keyword>
<proteinExistence type="predicted"/>
<sequence length="236" mass="26991">MITADDRMKLVDWCYSIADHCLHSRKTVSSAMEMVDRFLSTPSNSADTARVAYEAQRDPIKFQLLTITALYVAIKINENIVISSDLFADMCSSHADIIVAEDIEDMERILLSGLSWRCRAPTAYLIGHTIMALIRPHAEIPNATWDFVIDEMKYLTELAVRDYYFSTQRASTVALAAIFNTVETSIKGPLQKVLEGFLLATMDCFDFDHSIQINEARRRFNTSLYHYQEERWINSV</sequence>
<feature type="domain" description="Cyclin N-terminal" evidence="1">
    <location>
        <begin position="3"/>
        <end position="117"/>
    </location>
</feature>